<feature type="domain" description="DUF5717" evidence="1">
    <location>
        <begin position="880"/>
        <end position="1186"/>
    </location>
</feature>
<reference evidence="4" key="1">
    <citation type="submission" date="2016-10" db="EMBL/GenBank/DDBJ databases">
        <authorList>
            <person name="Varghese N."/>
            <person name="Submissions S."/>
        </authorList>
    </citation>
    <scope>NUCLEOTIDE SEQUENCE [LARGE SCALE GENOMIC DNA]</scope>
    <source>
        <strain evidence="4">S1b</strain>
    </source>
</reference>
<organism evidence="3 4">
    <name type="scientific">Lachnobacterium bovis</name>
    <dbReference type="NCBI Taxonomy" id="140626"/>
    <lineage>
        <taxon>Bacteria</taxon>
        <taxon>Bacillati</taxon>
        <taxon>Bacillota</taxon>
        <taxon>Clostridia</taxon>
        <taxon>Lachnospirales</taxon>
        <taxon>Lachnospiraceae</taxon>
        <taxon>Lachnobacterium</taxon>
    </lineage>
</organism>
<evidence type="ECO:0000313" key="3">
    <source>
        <dbReference type="EMBL" id="SER71796.1"/>
    </source>
</evidence>
<evidence type="ECO:0000313" key="4">
    <source>
        <dbReference type="Proteomes" id="UP000182471"/>
    </source>
</evidence>
<gene>
    <name evidence="3" type="ORF">SAMN02910429_00870</name>
</gene>
<sequence>MMQKMIRKIARGEIYNPNTSISFSAENIAIEVFEDEVYEGEFFIEFKGYKTEEIGGKVFSTNCRMKCINSEVIGNKQCIRYCFDAKGLRIGNNSTGEFYFIVNHVETSLHFHVTVVEKYVNSAIGKLYNLDEFVQLSKANWNEALRIFYSPFFTKNILEKTKVQYKNKLIMIYDGLNIKEHNSHNMEEFLIASGKKEKIDFDVAKNKYNFFGVTDKIKEYIEIHKTTWGYLEFTISTDSEFIELCKTKITTDDFMGTTLQYAFYLSEEKMHEGKNFGKIILQNVNKKIEVEVIAQKNDDFKEIVESVKHQIKDYKVGLMELYVQYRLKRIGTGAWANETLNILHHLMMIEKNNKLFYKLMMAQIYIYNHEIEKANAILDQFDREVDNKNIPEYGYYLFLHTLFEREPANVDECEEKIEKLYKQYPGNVILFWALSFLNAKYIENPSEKFKALKYWDGVGKNSPYIFSEAYYIIWQDPFLLDKIDDFETKVLIWALRNKAFTEEVMDQFFLVANTVKKFDFKIFSIMEEGYKNYPKENYLSVICSYLIKAQKYGEKYHKWYELGVNYNLRITKLYEAFLLSATDKDMTELPDMVKRYFQYENNIPKKKLAMLYKNIILEKDSDPATFEKYKDIIRNFAFEELKKKHINENYAIIYQEIFRPEIINLQITNFLSNLLFTNKIIVNSKEIVRIYVYENWKDAPLEIGLNEGEGYFYHISDEYEIIFEDRQGKRYGKNIECEIKPLFNLEKYKKVIMDSVFQNQNYFMYVAEKGELAPKNEYEELDFLENGDISEKVLNQLYYKQVVYYDKIEDTIKCSSYLKKINNNYISREKVKRLAEFYVKYKEYGEAVELLKRRGIDLLKPSDEVGITRYLINNGGTDNKMIIDLSLRVFKSGHYNEEIIEFLCLNYNGPTTIMANLWSIAHDITSKTNKLEENILSNIIYTSIDLPMKNKIFKNYCEHDGRKIIIEAYLTKMMYDFFADNNKITEYIVRMVENIIKKGLVINDICKLGLIKYYSIYTSLEENEEFIDKIIEELLIKDLKFEFYKSLPNKIVEKYHIKDKVYIEFKGEEHENIMIEYKISNGFETSESQHKPNIKAMREIYNGIYCVGVTAFFGETISYKIFTENNEGYKLLKNNTINNYDLRNTNGNNRYNRLNDIVITSRLKEKQIEKELSDYQNLDELTTKIFTVI</sequence>
<dbReference type="AlphaFoldDB" id="A0A1H9RGC5"/>
<name>A0A1H9RGC5_9FIRM</name>
<accession>A0A1H9RGC5</accession>
<evidence type="ECO:0000259" key="2">
    <source>
        <dbReference type="Pfam" id="PF18984"/>
    </source>
</evidence>
<evidence type="ECO:0000259" key="1">
    <source>
        <dbReference type="Pfam" id="PF18983"/>
    </source>
</evidence>
<dbReference type="RefSeq" id="WP_074730470.1">
    <property type="nucleotide sequence ID" value="NZ_FOGW01000008.1"/>
</dbReference>
<dbReference type="EMBL" id="FOGW01000008">
    <property type="protein sequence ID" value="SER71796.1"/>
    <property type="molecule type" value="Genomic_DNA"/>
</dbReference>
<dbReference type="InterPro" id="IPR043775">
    <property type="entry name" value="DUF5717_N"/>
</dbReference>
<protein>
    <recommendedName>
        <fullName evidence="5">DUF5717 domain-containing protein</fullName>
    </recommendedName>
</protein>
<dbReference type="Pfam" id="PF18983">
    <property type="entry name" value="DUF5717"/>
    <property type="match status" value="1"/>
</dbReference>
<dbReference type="InterPro" id="IPR043774">
    <property type="entry name" value="DUF5717_C"/>
</dbReference>
<keyword evidence="4" id="KW-1185">Reference proteome</keyword>
<dbReference type="Pfam" id="PF18984">
    <property type="entry name" value="DUF5717_N"/>
    <property type="match status" value="1"/>
</dbReference>
<evidence type="ECO:0008006" key="5">
    <source>
        <dbReference type="Google" id="ProtNLM"/>
    </source>
</evidence>
<dbReference type="Proteomes" id="UP000182471">
    <property type="component" value="Unassembled WGS sequence"/>
</dbReference>
<feature type="domain" description="DUF5717" evidence="2">
    <location>
        <begin position="2"/>
        <end position="873"/>
    </location>
</feature>
<proteinExistence type="predicted"/>